<evidence type="ECO:0000256" key="4">
    <source>
        <dbReference type="ARBA" id="ARBA00022777"/>
    </source>
</evidence>
<protein>
    <recommendedName>
        <fullName evidence="9">Protein kinase domain-containing protein</fullName>
    </recommendedName>
</protein>
<evidence type="ECO:0000313" key="11">
    <source>
        <dbReference type="Proteomes" id="UP000541558"/>
    </source>
</evidence>
<keyword evidence="3 6" id="KW-0547">Nucleotide-binding</keyword>
<dbReference type="PROSITE" id="PS50011">
    <property type="entry name" value="PROTEIN_KINASE_DOM"/>
    <property type="match status" value="1"/>
</dbReference>
<evidence type="ECO:0000256" key="8">
    <source>
        <dbReference type="SAM" id="MobiDB-lite"/>
    </source>
</evidence>
<feature type="region of interest" description="Disordered" evidence="8">
    <location>
        <begin position="367"/>
        <end position="402"/>
    </location>
</feature>
<evidence type="ECO:0000256" key="7">
    <source>
        <dbReference type="RuleBase" id="RU000304"/>
    </source>
</evidence>
<reference evidence="10 11" key="1">
    <citation type="journal article" date="2020" name="ISME J.">
        <title>Uncovering the hidden diversity of litter-decomposition mechanisms in mushroom-forming fungi.</title>
        <authorList>
            <person name="Floudas D."/>
            <person name="Bentzer J."/>
            <person name="Ahren D."/>
            <person name="Johansson T."/>
            <person name="Persson P."/>
            <person name="Tunlid A."/>
        </authorList>
    </citation>
    <scope>NUCLEOTIDE SEQUENCE [LARGE SCALE GENOMIC DNA]</scope>
    <source>
        <strain evidence="10 11">CBS 175.51</strain>
    </source>
</reference>
<comment type="caution">
    <text evidence="10">The sequence shown here is derived from an EMBL/GenBank/DDBJ whole genome shotgun (WGS) entry which is preliminary data.</text>
</comment>
<proteinExistence type="inferred from homology"/>
<feature type="binding site" evidence="6">
    <location>
        <position position="56"/>
    </location>
    <ligand>
        <name>ATP</name>
        <dbReference type="ChEBI" id="CHEBI:30616"/>
    </ligand>
</feature>
<keyword evidence="2" id="KW-0808">Transferase</keyword>
<evidence type="ECO:0000256" key="1">
    <source>
        <dbReference type="ARBA" id="ARBA00022527"/>
    </source>
</evidence>
<dbReference type="SUPFAM" id="SSF56112">
    <property type="entry name" value="Protein kinase-like (PK-like)"/>
    <property type="match status" value="1"/>
</dbReference>
<evidence type="ECO:0000259" key="9">
    <source>
        <dbReference type="PROSITE" id="PS50011"/>
    </source>
</evidence>
<dbReference type="PROSITE" id="PS00107">
    <property type="entry name" value="PROTEIN_KINASE_ATP"/>
    <property type="match status" value="1"/>
</dbReference>
<sequence>MPRPSATDKMPEFSGWVVNGGKYQLLDKLGSGAYGKVYRAMDTSSSPTDPHYYAIKCLLKHPTGSSKDRHQKREIDIHRKVSGHPNIVTFHESFHDDHYTYVVMGLYTGGDLFGAITEKRMYDGRPDRIKTTFIQILDAVQHCHSLGVYHRDVKPENVMCSEDGRTVYLCDFGLSTLYVESRDYGCGSTFYMSPECIGPAGNTGSDDVGYSHRNNDIWALGVILTNLVTGRNPWRIARPGDPCYDAFQENRDFLEKVLPISHDVGALLKDIFVCPAAARLSILELRLRMIDLDTLYSEQKQASVKSDVDKPEIDQPGASGVTASTGETLFASLETHFELGNNVEDAGFGLVRSLTRNDWDEAGWVLAAPGPPARSPTPAHGSDKSDGSGTDVSAGPITPASNAMELKVDIPDVSEEMGGAKSMVARVTAGAPDKASDVLKAPQIIKTVYQRFKAL</sequence>
<dbReference type="PROSITE" id="PS00108">
    <property type="entry name" value="PROTEIN_KINASE_ST"/>
    <property type="match status" value="1"/>
</dbReference>
<dbReference type="InterPro" id="IPR011009">
    <property type="entry name" value="Kinase-like_dom_sf"/>
</dbReference>
<keyword evidence="4" id="KW-0418">Kinase</keyword>
<dbReference type="Gene3D" id="1.10.510.10">
    <property type="entry name" value="Transferase(Phosphotransferase) domain 1"/>
    <property type="match status" value="1"/>
</dbReference>
<keyword evidence="1 7" id="KW-0723">Serine/threonine-protein kinase</keyword>
<evidence type="ECO:0000256" key="3">
    <source>
        <dbReference type="ARBA" id="ARBA00022741"/>
    </source>
</evidence>
<keyword evidence="5 6" id="KW-0067">ATP-binding</keyword>
<dbReference type="GO" id="GO:0004674">
    <property type="term" value="F:protein serine/threonine kinase activity"/>
    <property type="evidence" value="ECO:0007669"/>
    <property type="project" value="UniProtKB-KW"/>
</dbReference>
<dbReference type="Proteomes" id="UP000541558">
    <property type="component" value="Unassembled WGS sequence"/>
</dbReference>
<feature type="domain" description="Protein kinase" evidence="9">
    <location>
        <begin position="23"/>
        <end position="296"/>
    </location>
</feature>
<dbReference type="SMART" id="SM00220">
    <property type="entry name" value="S_TKc"/>
    <property type="match status" value="1"/>
</dbReference>
<evidence type="ECO:0000256" key="5">
    <source>
        <dbReference type="ARBA" id="ARBA00022840"/>
    </source>
</evidence>
<dbReference type="InterPro" id="IPR008271">
    <property type="entry name" value="Ser/Thr_kinase_AS"/>
</dbReference>
<gene>
    <name evidence="10" type="ORF">D9611_002418</name>
</gene>
<dbReference type="AlphaFoldDB" id="A0A8H5C1S7"/>
<evidence type="ECO:0000256" key="6">
    <source>
        <dbReference type="PROSITE-ProRule" id="PRU10141"/>
    </source>
</evidence>
<dbReference type="PANTHER" id="PTHR24349">
    <property type="entry name" value="SERINE/THREONINE-PROTEIN KINASE"/>
    <property type="match status" value="1"/>
</dbReference>
<dbReference type="GO" id="GO:0005524">
    <property type="term" value="F:ATP binding"/>
    <property type="evidence" value="ECO:0007669"/>
    <property type="project" value="UniProtKB-UniRule"/>
</dbReference>
<evidence type="ECO:0000256" key="2">
    <source>
        <dbReference type="ARBA" id="ARBA00022679"/>
    </source>
</evidence>
<comment type="similarity">
    <text evidence="7">Belongs to the protein kinase superfamily.</text>
</comment>
<dbReference type="InterPro" id="IPR000719">
    <property type="entry name" value="Prot_kinase_dom"/>
</dbReference>
<keyword evidence="11" id="KW-1185">Reference proteome</keyword>
<dbReference type="EMBL" id="JAACJK010000109">
    <property type="protein sequence ID" value="KAF5333076.1"/>
    <property type="molecule type" value="Genomic_DNA"/>
</dbReference>
<organism evidence="10 11">
    <name type="scientific">Ephemerocybe angulata</name>
    <dbReference type="NCBI Taxonomy" id="980116"/>
    <lineage>
        <taxon>Eukaryota</taxon>
        <taxon>Fungi</taxon>
        <taxon>Dikarya</taxon>
        <taxon>Basidiomycota</taxon>
        <taxon>Agaricomycotina</taxon>
        <taxon>Agaricomycetes</taxon>
        <taxon>Agaricomycetidae</taxon>
        <taxon>Agaricales</taxon>
        <taxon>Agaricineae</taxon>
        <taxon>Psathyrellaceae</taxon>
        <taxon>Ephemerocybe</taxon>
    </lineage>
</organism>
<dbReference type="InterPro" id="IPR017441">
    <property type="entry name" value="Protein_kinase_ATP_BS"/>
</dbReference>
<accession>A0A8H5C1S7</accession>
<dbReference type="InterPro" id="IPR050205">
    <property type="entry name" value="CDPK_Ser/Thr_kinases"/>
</dbReference>
<evidence type="ECO:0000313" key="10">
    <source>
        <dbReference type="EMBL" id="KAF5333076.1"/>
    </source>
</evidence>
<name>A0A8H5C1S7_9AGAR</name>
<dbReference type="Pfam" id="PF00069">
    <property type="entry name" value="Pkinase"/>
    <property type="match status" value="1"/>
</dbReference>
<dbReference type="OrthoDB" id="541276at2759"/>